<dbReference type="GO" id="GO:0005345">
    <property type="term" value="F:purine nucleobase transmembrane transporter activity"/>
    <property type="evidence" value="ECO:0007669"/>
    <property type="project" value="UniProtKB-UniRule"/>
</dbReference>
<dbReference type="Pfam" id="PF16913">
    <property type="entry name" value="PUNUT"/>
    <property type="match status" value="1"/>
</dbReference>
<proteinExistence type="inferred from homology"/>
<keyword evidence="6 7" id="KW-0472">Membrane</keyword>
<accession>A0AAP0KSI6</accession>
<evidence type="ECO:0000256" key="6">
    <source>
        <dbReference type="ARBA" id="ARBA00023136"/>
    </source>
</evidence>
<dbReference type="EMBL" id="JBBNAG010000002">
    <property type="protein sequence ID" value="KAK9156872.1"/>
    <property type="molecule type" value="Genomic_DNA"/>
</dbReference>
<evidence type="ECO:0000256" key="4">
    <source>
        <dbReference type="ARBA" id="ARBA00022692"/>
    </source>
</evidence>
<dbReference type="PANTHER" id="PTHR31376">
    <property type="entry name" value="OS09G0467300 PROTEIN-RELATED"/>
    <property type="match status" value="1"/>
</dbReference>
<feature type="transmembrane region" description="Helical" evidence="7">
    <location>
        <begin position="86"/>
        <end position="105"/>
    </location>
</feature>
<comment type="subcellular location">
    <subcellularLocation>
        <location evidence="1 7">Membrane</location>
        <topology evidence="1 7">Multi-pass membrane protein</topology>
    </subcellularLocation>
</comment>
<dbReference type="GO" id="GO:0016020">
    <property type="term" value="C:membrane"/>
    <property type="evidence" value="ECO:0007669"/>
    <property type="project" value="UniProtKB-SubCell"/>
</dbReference>
<evidence type="ECO:0000256" key="7">
    <source>
        <dbReference type="RuleBase" id="RU368015"/>
    </source>
</evidence>
<comment type="similarity">
    <text evidence="2 7">Belongs to the purine permeases (TC 2.A.7.14) family.</text>
</comment>
<dbReference type="Proteomes" id="UP001419268">
    <property type="component" value="Unassembled WGS sequence"/>
</dbReference>
<protein>
    <recommendedName>
        <fullName evidence="7">Probable purine permease</fullName>
    </recommendedName>
</protein>
<feature type="transmembrane region" description="Helical" evidence="7">
    <location>
        <begin position="117"/>
        <end position="135"/>
    </location>
</feature>
<dbReference type="PANTHER" id="PTHR31376:SF105">
    <property type="entry name" value="PURINE PERMEASE-RELATED"/>
    <property type="match status" value="1"/>
</dbReference>
<dbReference type="AlphaFoldDB" id="A0AAP0KSI6"/>
<keyword evidence="5 7" id="KW-1133">Transmembrane helix</keyword>
<feature type="transmembrane region" description="Helical" evidence="7">
    <location>
        <begin position="246"/>
        <end position="267"/>
    </location>
</feature>
<evidence type="ECO:0000256" key="3">
    <source>
        <dbReference type="ARBA" id="ARBA00022448"/>
    </source>
</evidence>
<dbReference type="InterPro" id="IPR037185">
    <property type="entry name" value="EmrE-like"/>
</dbReference>
<feature type="transmembrane region" description="Helical" evidence="7">
    <location>
        <begin position="178"/>
        <end position="195"/>
    </location>
</feature>
<keyword evidence="9" id="KW-1185">Reference proteome</keyword>
<keyword evidence="4 7" id="KW-0812">Transmembrane</keyword>
<comment type="caution">
    <text evidence="8">The sequence shown here is derived from an EMBL/GenBank/DDBJ whole genome shotgun (WGS) entry which is preliminary data.</text>
</comment>
<evidence type="ECO:0000256" key="2">
    <source>
        <dbReference type="ARBA" id="ARBA00006213"/>
    </source>
</evidence>
<feature type="transmembrane region" description="Helical" evidence="7">
    <location>
        <begin position="210"/>
        <end position="234"/>
    </location>
</feature>
<evidence type="ECO:0000256" key="1">
    <source>
        <dbReference type="ARBA" id="ARBA00004141"/>
    </source>
</evidence>
<organism evidence="8 9">
    <name type="scientific">Stephania cephalantha</name>
    <dbReference type="NCBI Taxonomy" id="152367"/>
    <lineage>
        <taxon>Eukaryota</taxon>
        <taxon>Viridiplantae</taxon>
        <taxon>Streptophyta</taxon>
        <taxon>Embryophyta</taxon>
        <taxon>Tracheophyta</taxon>
        <taxon>Spermatophyta</taxon>
        <taxon>Magnoliopsida</taxon>
        <taxon>Ranunculales</taxon>
        <taxon>Menispermaceae</taxon>
        <taxon>Menispermoideae</taxon>
        <taxon>Cissampelideae</taxon>
        <taxon>Stephania</taxon>
    </lineage>
</organism>
<dbReference type="InterPro" id="IPR030182">
    <property type="entry name" value="PUP_plant"/>
</dbReference>
<dbReference type="GO" id="GO:0015211">
    <property type="term" value="F:purine nucleoside transmembrane transporter activity"/>
    <property type="evidence" value="ECO:0007669"/>
    <property type="project" value="UniProtKB-UniRule"/>
</dbReference>
<comment type="caution">
    <text evidence="7">Lacks conserved residue(s) required for the propagation of feature annotation.</text>
</comment>
<gene>
    <name evidence="8" type="ORF">Scep_003446</name>
</gene>
<keyword evidence="3 7" id="KW-0813">Transport</keyword>
<evidence type="ECO:0000313" key="8">
    <source>
        <dbReference type="EMBL" id="KAK9156872.1"/>
    </source>
</evidence>
<evidence type="ECO:0000313" key="9">
    <source>
        <dbReference type="Proteomes" id="UP001419268"/>
    </source>
</evidence>
<evidence type="ECO:0000256" key="5">
    <source>
        <dbReference type="ARBA" id="ARBA00022989"/>
    </source>
</evidence>
<sequence length="413" mass="45419">MAFIVDRMKMDNFFRKKMDNYFPMKIGNYLRMLIVRGTSLPFKSLIKEKWHVVINSGLTAVGNAGGTFMFRLYYQHGGSRKWISSSAKAFGFPVLLIPISFLYLFQHKRSSSFDKFLASPKVLLCGIGVGVLNGLDNFMHSLGFSILPISTSSLLFAAQLPFTAIFALILVRHKFTPYSINSVVVITMGSIPLGLNKNSDTDCVTSPKYLLGFVATLGAAGLIGFILSCSEFTFKRVAKRLSYSNVLQFQFCAGISSSLFCTAGMLINKDFTAMGTEARNFGLGATKYYQVLACNAVLWQLSLTGSNGLIFNSSAVSTGIFTSTLRPVIDTAAVIMDHEKFTGEKGMALAHYAWGFASHLYGSFKNRLMQKVDQIGSNLLPNKQSGLARLYYNGRKGLGDLQSDGSRLIDKLT</sequence>
<feature type="transmembrane region" description="Helical" evidence="7">
    <location>
        <begin position="147"/>
        <end position="171"/>
    </location>
</feature>
<name>A0AAP0KSI6_9MAGN</name>
<reference evidence="8 9" key="1">
    <citation type="submission" date="2024-01" db="EMBL/GenBank/DDBJ databases">
        <title>Genome assemblies of Stephania.</title>
        <authorList>
            <person name="Yang L."/>
        </authorList>
    </citation>
    <scope>NUCLEOTIDE SEQUENCE [LARGE SCALE GENOMIC DNA]</scope>
    <source>
        <strain evidence="8">JXDWG</strain>
        <tissue evidence="8">Leaf</tissue>
    </source>
</reference>
<feature type="transmembrane region" description="Helical" evidence="7">
    <location>
        <begin position="52"/>
        <end position="74"/>
    </location>
</feature>
<dbReference type="SUPFAM" id="SSF103481">
    <property type="entry name" value="Multidrug resistance efflux transporter EmrE"/>
    <property type="match status" value="1"/>
</dbReference>